<evidence type="ECO:0000256" key="4">
    <source>
        <dbReference type="ARBA" id="ARBA00005259"/>
    </source>
</evidence>
<dbReference type="InterPro" id="IPR004794">
    <property type="entry name" value="Eubact_RibD"/>
</dbReference>
<dbReference type="AlphaFoldDB" id="A0A1S2LX39"/>
<comment type="function">
    <text evidence="1 15">Converts 2,5-diamino-6-(ribosylamino)-4(3h)-pyrimidinone 5'-phosphate into 5-amino-6-(ribosylamino)-2,4(1h,3h)-pyrimidinedione 5'-phosphate.</text>
</comment>
<feature type="binding site" evidence="17">
    <location>
        <position position="200"/>
    </location>
    <ligand>
        <name>NADP(+)</name>
        <dbReference type="ChEBI" id="CHEBI:58349"/>
    </ligand>
</feature>
<organism evidence="20 21">
    <name type="scientific">Anaerobacillus arseniciselenatis</name>
    <dbReference type="NCBI Taxonomy" id="85682"/>
    <lineage>
        <taxon>Bacteria</taxon>
        <taxon>Bacillati</taxon>
        <taxon>Bacillota</taxon>
        <taxon>Bacilli</taxon>
        <taxon>Bacillales</taxon>
        <taxon>Bacillaceae</taxon>
        <taxon>Anaerobacillus</taxon>
    </lineage>
</organism>
<evidence type="ECO:0000256" key="11">
    <source>
        <dbReference type="ARBA" id="ARBA00023002"/>
    </source>
</evidence>
<evidence type="ECO:0000256" key="2">
    <source>
        <dbReference type="ARBA" id="ARBA00004882"/>
    </source>
</evidence>
<gene>
    <name evidence="20" type="ORF">BKP35_02770</name>
</gene>
<dbReference type="EC" id="3.5.4.26" evidence="15"/>
<dbReference type="SUPFAM" id="SSF53927">
    <property type="entry name" value="Cytidine deaminase-like"/>
    <property type="match status" value="1"/>
</dbReference>
<feature type="binding site" evidence="17">
    <location>
        <position position="184"/>
    </location>
    <ligand>
        <name>substrate</name>
    </ligand>
</feature>
<dbReference type="Pfam" id="PF01872">
    <property type="entry name" value="RibD_C"/>
    <property type="match status" value="1"/>
</dbReference>
<dbReference type="PIRSF" id="PIRSF006769">
    <property type="entry name" value="RibD"/>
    <property type="match status" value="1"/>
</dbReference>
<keyword evidence="9 15" id="KW-0862">Zinc</keyword>
<dbReference type="PROSITE" id="PS00903">
    <property type="entry name" value="CYT_DCMP_DEAMINASES_1"/>
    <property type="match status" value="1"/>
</dbReference>
<evidence type="ECO:0000256" key="18">
    <source>
        <dbReference type="PIRSR" id="PIRSR006769-3"/>
    </source>
</evidence>
<dbReference type="Gene3D" id="3.40.430.10">
    <property type="entry name" value="Dihydrofolate Reductase, subunit A"/>
    <property type="match status" value="1"/>
</dbReference>
<feature type="binding site" evidence="17">
    <location>
        <position position="204"/>
    </location>
    <ligand>
        <name>substrate</name>
    </ligand>
</feature>
<evidence type="ECO:0000256" key="13">
    <source>
        <dbReference type="ARBA" id="ARBA00049861"/>
    </source>
</evidence>
<dbReference type="GO" id="GO:0050661">
    <property type="term" value="F:NADP binding"/>
    <property type="evidence" value="ECO:0007669"/>
    <property type="project" value="InterPro"/>
</dbReference>
<evidence type="ECO:0000256" key="14">
    <source>
        <dbReference type="ARBA" id="ARBA00049886"/>
    </source>
</evidence>
<dbReference type="RefSeq" id="WP_071311850.1">
    <property type="nucleotide sequence ID" value="NZ_MLQQ01000001.1"/>
</dbReference>
<comment type="cofactor">
    <cofactor evidence="15 18">
        <name>Zn(2+)</name>
        <dbReference type="ChEBI" id="CHEBI:29105"/>
    </cofactor>
    <text evidence="15 18">Binds 1 zinc ion.</text>
</comment>
<comment type="caution">
    <text evidence="20">The sequence shown here is derived from an EMBL/GenBank/DDBJ whole genome shotgun (WGS) entry which is preliminary data.</text>
</comment>
<comment type="pathway">
    <text evidence="3 15">Cofactor biosynthesis; riboflavin biosynthesis; 5-amino-6-(D-ribitylamino)uracil from GTP: step 3/4.</text>
</comment>
<evidence type="ECO:0000256" key="7">
    <source>
        <dbReference type="ARBA" id="ARBA00022723"/>
    </source>
</evidence>
<keyword evidence="7 15" id="KW-0479">Metal-binding</keyword>
<dbReference type="EMBL" id="MLQQ01000001">
    <property type="protein sequence ID" value="OIJ15925.1"/>
    <property type="molecule type" value="Genomic_DNA"/>
</dbReference>
<dbReference type="UniPathway" id="UPA00275">
    <property type="reaction ID" value="UER00401"/>
</dbReference>
<feature type="domain" description="CMP/dCMP-type deaminase" evidence="19">
    <location>
        <begin position="1"/>
        <end position="123"/>
    </location>
</feature>
<dbReference type="GO" id="GO:0008270">
    <property type="term" value="F:zinc ion binding"/>
    <property type="evidence" value="ECO:0007669"/>
    <property type="project" value="InterPro"/>
</dbReference>
<feature type="binding site" evidence="17">
    <location>
        <position position="170"/>
    </location>
    <ligand>
        <name>NADP(+)</name>
        <dbReference type="ChEBI" id="CHEBI:58349"/>
    </ligand>
</feature>
<dbReference type="Pfam" id="PF00383">
    <property type="entry name" value="dCMP_cyt_deam_1"/>
    <property type="match status" value="1"/>
</dbReference>
<evidence type="ECO:0000256" key="9">
    <source>
        <dbReference type="ARBA" id="ARBA00022833"/>
    </source>
</evidence>
<evidence type="ECO:0000256" key="15">
    <source>
        <dbReference type="PIRNR" id="PIRNR006769"/>
    </source>
</evidence>
<feature type="binding site" evidence="18">
    <location>
        <position position="75"/>
    </location>
    <ligand>
        <name>Zn(2+)</name>
        <dbReference type="ChEBI" id="CHEBI:29105"/>
        <note>catalytic</note>
    </ligand>
</feature>
<dbReference type="NCBIfam" id="TIGR00227">
    <property type="entry name" value="ribD_Cterm"/>
    <property type="match status" value="1"/>
</dbReference>
<comment type="pathway">
    <text evidence="2 15">Cofactor biosynthesis; riboflavin biosynthesis; 5-amino-6-(D-ribitylamino)uracil from GTP: step 2/4.</text>
</comment>
<comment type="catalytic activity">
    <reaction evidence="13 15">
        <text>5-amino-6-(5-phospho-D-ribitylamino)uracil + NADP(+) = 5-amino-6-(5-phospho-D-ribosylamino)uracil + NADPH + H(+)</text>
        <dbReference type="Rhea" id="RHEA:17845"/>
        <dbReference type="ChEBI" id="CHEBI:15378"/>
        <dbReference type="ChEBI" id="CHEBI:57783"/>
        <dbReference type="ChEBI" id="CHEBI:58349"/>
        <dbReference type="ChEBI" id="CHEBI:58421"/>
        <dbReference type="ChEBI" id="CHEBI:58453"/>
        <dbReference type="EC" id="1.1.1.193"/>
    </reaction>
</comment>
<feature type="binding site" evidence="17">
    <location>
        <begin position="293"/>
        <end position="299"/>
    </location>
    <ligand>
        <name>NADP(+)</name>
        <dbReference type="ChEBI" id="CHEBI:58349"/>
    </ligand>
</feature>
<dbReference type="EC" id="1.1.1.193" evidence="15"/>
<feature type="binding site" evidence="17">
    <location>
        <position position="291"/>
    </location>
    <ligand>
        <name>substrate</name>
    </ligand>
</feature>
<dbReference type="InterPro" id="IPR016193">
    <property type="entry name" value="Cytidine_deaminase-like"/>
</dbReference>
<evidence type="ECO:0000259" key="19">
    <source>
        <dbReference type="PROSITE" id="PS51747"/>
    </source>
</evidence>
<comment type="similarity">
    <text evidence="5 15">In the C-terminal section; belongs to the HTP reductase family.</text>
</comment>
<dbReference type="InterPro" id="IPR002125">
    <property type="entry name" value="CMP_dCMP_dom"/>
</dbReference>
<evidence type="ECO:0000313" key="21">
    <source>
        <dbReference type="Proteomes" id="UP000180098"/>
    </source>
</evidence>
<dbReference type="InterPro" id="IPR011549">
    <property type="entry name" value="RibD_C"/>
</dbReference>
<dbReference type="PROSITE" id="PS51747">
    <property type="entry name" value="CYT_DCMP_DEAMINASES_2"/>
    <property type="match status" value="1"/>
</dbReference>
<dbReference type="InterPro" id="IPR002734">
    <property type="entry name" value="RibDG_C"/>
</dbReference>
<accession>A0A1S2LX39</accession>
<protein>
    <recommendedName>
        <fullName evidence="15">Riboflavin biosynthesis protein RibD</fullName>
    </recommendedName>
    <domain>
        <recommendedName>
            <fullName evidence="15">Diaminohydroxyphosphoribosylaminopyrimidine deaminase</fullName>
            <shortName evidence="15">DRAP deaminase</shortName>
            <ecNumber evidence="15">3.5.4.26</ecNumber>
        </recommendedName>
        <alternativeName>
            <fullName evidence="15">Riboflavin-specific deaminase</fullName>
        </alternativeName>
    </domain>
    <domain>
        <recommendedName>
            <fullName evidence="15">5-amino-6-(5-phosphoribosylamino)uracil reductase</fullName>
            <ecNumber evidence="15">1.1.1.193</ecNumber>
        </recommendedName>
        <alternativeName>
            <fullName evidence="15">HTP reductase</fullName>
        </alternativeName>
    </domain>
</protein>
<evidence type="ECO:0000256" key="8">
    <source>
        <dbReference type="ARBA" id="ARBA00022801"/>
    </source>
</evidence>
<feature type="active site" description="Proton donor" evidence="16">
    <location>
        <position position="52"/>
    </location>
</feature>
<feature type="binding site" evidence="18">
    <location>
        <position position="84"/>
    </location>
    <ligand>
        <name>Zn(2+)</name>
        <dbReference type="ChEBI" id="CHEBI:29105"/>
        <note>catalytic</note>
    </ligand>
</feature>
<dbReference type="CDD" id="cd01284">
    <property type="entry name" value="Riboflavin_deaminase-reductase"/>
    <property type="match status" value="1"/>
</dbReference>
<dbReference type="InterPro" id="IPR024072">
    <property type="entry name" value="DHFR-like_dom_sf"/>
</dbReference>
<dbReference type="InterPro" id="IPR050765">
    <property type="entry name" value="Riboflavin_Biosynth_HTPR"/>
</dbReference>
<name>A0A1S2LX39_9BACI</name>
<evidence type="ECO:0000313" key="20">
    <source>
        <dbReference type="EMBL" id="OIJ15925.1"/>
    </source>
</evidence>
<evidence type="ECO:0000256" key="16">
    <source>
        <dbReference type="PIRSR" id="PIRSR006769-1"/>
    </source>
</evidence>
<feature type="binding site" evidence="18">
    <location>
        <position position="50"/>
    </location>
    <ligand>
        <name>Zn(2+)</name>
        <dbReference type="ChEBI" id="CHEBI:29105"/>
        <note>catalytic</note>
    </ligand>
</feature>
<keyword evidence="8 15" id="KW-0378">Hydrolase</keyword>
<feature type="binding site" evidence="17">
    <location>
        <position position="154"/>
    </location>
    <ligand>
        <name>NADP(+)</name>
        <dbReference type="ChEBI" id="CHEBI:58349"/>
    </ligand>
</feature>
<dbReference type="OrthoDB" id="9800865at2"/>
<evidence type="ECO:0000256" key="3">
    <source>
        <dbReference type="ARBA" id="ARBA00004910"/>
    </source>
</evidence>
<evidence type="ECO:0000256" key="12">
    <source>
        <dbReference type="ARBA" id="ARBA00023268"/>
    </source>
</evidence>
<feature type="binding site" evidence="17">
    <location>
        <position position="207"/>
    </location>
    <ligand>
        <name>substrate</name>
    </ligand>
</feature>
<keyword evidence="10 15" id="KW-0521">NADP</keyword>
<evidence type="ECO:0000256" key="10">
    <source>
        <dbReference type="ARBA" id="ARBA00022857"/>
    </source>
</evidence>
<evidence type="ECO:0000256" key="6">
    <source>
        <dbReference type="ARBA" id="ARBA00022619"/>
    </source>
</evidence>
<dbReference type="FunFam" id="3.40.140.10:FF:000025">
    <property type="entry name" value="Riboflavin biosynthesis protein RibD"/>
    <property type="match status" value="1"/>
</dbReference>
<sequence length="362" mass="38892">MNDLTYMKLALQLAENTRGQTSPNPMVGAVVVNNGKVVGMGAHLKAGGGHAEVHALYMAGEAAIGATIYVTLEPCSHYGKTPPCADLIIEKGIKRVVIATLDSNPLVAGNGIKKLQEANIEVEVGVLETEAKQLNEVFFHYVDKKTPYVTLKTATSLDGKIATTTGESKWITGELAREDVHKLRHQHDAILVGVGTVLEDDPSLTTRLKSGGKNPIRVILDHQLRTPVEAKVVTDKEAETWIVTTREAPLDKKEKLMNLGVKIIELAGDKIIIEDLLKCLGEKSITSLFVEGGSTVNDSFLRSKCINEVITYIAPKLIGGSGAPTSFSGIGFPNLGDALQLMIKEVTQLGQDIKIVSIPKGE</sequence>
<dbReference type="GO" id="GO:0008703">
    <property type="term" value="F:5-amino-6-(5-phosphoribosylamino)uracil reductase activity"/>
    <property type="evidence" value="ECO:0007669"/>
    <property type="project" value="UniProtKB-EC"/>
</dbReference>
<dbReference type="PANTHER" id="PTHR38011">
    <property type="entry name" value="DIHYDROFOLATE REDUCTASE FAMILY PROTEIN (AFU_ORTHOLOGUE AFUA_8G06820)"/>
    <property type="match status" value="1"/>
</dbReference>
<keyword evidence="6 15" id="KW-0686">Riboflavin biosynthesis</keyword>
<reference evidence="20 21" key="1">
    <citation type="submission" date="2016-10" db="EMBL/GenBank/DDBJ databases">
        <title>Draft genome sequences of four alkaliphilic bacteria belonging to the Anaerobacillus genus.</title>
        <authorList>
            <person name="Bassil N.M."/>
            <person name="Lloyd J.R."/>
        </authorList>
    </citation>
    <scope>NUCLEOTIDE SEQUENCE [LARGE SCALE GENOMIC DNA]</scope>
    <source>
        <strain evidence="20 21">DSM 15340</strain>
    </source>
</reference>
<dbReference type="NCBIfam" id="TIGR00326">
    <property type="entry name" value="eubact_ribD"/>
    <property type="match status" value="1"/>
</dbReference>
<keyword evidence="11 15" id="KW-0560">Oxidoreductase</keyword>
<comment type="similarity">
    <text evidence="4 15">In the N-terminal section; belongs to the cytidine and deoxycytidylate deaminase family.</text>
</comment>
<feature type="binding site" evidence="17">
    <location>
        <position position="196"/>
    </location>
    <ligand>
        <name>NADP(+)</name>
        <dbReference type="ChEBI" id="CHEBI:58349"/>
    </ligand>
</feature>
<evidence type="ECO:0000256" key="1">
    <source>
        <dbReference type="ARBA" id="ARBA00002151"/>
    </source>
</evidence>
<dbReference type="SUPFAM" id="SSF53597">
    <property type="entry name" value="Dihydrofolate reductase-like"/>
    <property type="match status" value="1"/>
</dbReference>
<dbReference type="GO" id="GO:0009231">
    <property type="term" value="P:riboflavin biosynthetic process"/>
    <property type="evidence" value="ECO:0007669"/>
    <property type="project" value="UniProtKB-UniPathway"/>
</dbReference>
<dbReference type="PANTHER" id="PTHR38011:SF7">
    <property type="entry name" value="2,5-DIAMINO-6-RIBOSYLAMINO-4(3H)-PYRIMIDINONE 5'-PHOSPHATE REDUCTASE"/>
    <property type="match status" value="1"/>
</dbReference>
<feature type="binding site" evidence="17">
    <location>
        <position position="168"/>
    </location>
    <ligand>
        <name>substrate</name>
    </ligand>
</feature>
<dbReference type="GO" id="GO:0008835">
    <property type="term" value="F:diaminohydroxyphosphoribosylaminopyrimidine deaminase activity"/>
    <property type="evidence" value="ECO:0007669"/>
    <property type="project" value="UniProtKB-EC"/>
</dbReference>
<dbReference type="Gene3D" id="3.40.140.10">
    <property type="entry name" value="Cytidine Deaminase, domain 2"/>
    <property type="match status" value="1"/>
</dbReference>
<keyword evidence="21" id="KW-1185">Reference proteome</keyword>
<evidence type="ECO:0000256" key="5">
    <source>
        <dbReference type="ARBA" id="ARBA00007417"/>
    </source>
</evidence>
<proteinExistence type="inferred from homology"/>
<dbReference type="InterPro" id="IPR016192">
    <property type="entry name" value="APOBEC/CMP_deaminase_Zn-bd"/>
</dbReference>
<dbReference type="Proteomes" id="UP000180098">
    <property type="component" value="Unassembled WGS sequence"/>
</dbReference>
<comment type="catalytic activity">
    <reaction evidence="14 15">
        <text>2,5-diamino-6-hydroxy-4-(5-phosphoribosylamino)-pyrimidine + H2O + H(+) = 5-amino-6-(5-phospho-D-ribosylamino)uracil + NH4(+)</text>
        <dbReference type="Rhea" id="RHEA:21868"/>
        <dbReference type="ChEBI" id="CHEBI:15377"/>
        <dbReference type="ChEBI" id="CHEBI:15378"/>
        <dbReference type="ChEBI" id="CHEBI:28938"/>
        <dbReference type="ChEBI" id="CHEBI:58453"/>
        <dbReference type="ChEBI" id="CHEBI:58614"/>
        <dbReference type="EC" id="3.5.4.26"/>
    </reaction>
</comment>
<evidence type="ECO:0000256" key="17">
    <source>
        <dbReference type="PIRSR" id="PIRSR006769-2"/>
    </source>
</evidence>
<keyword evidence="12" id="KW-0511">Multifunctional enzyme</keyword>